<feature type="region of interest" description="Disordered" evidence="4">
    <location>
        <begin position="1"/>
        <end position="24"/>
    </location>
</feature>
<gene>
    <name evidence="7" type="ORF">DAERI_150048</name>
</gene>
<dbReference type="OrthoDB" id="9785687at2"/>
<reference evidence="8" key="1">
    <citation type="submission" date="2018-01" db="EMBL/GenBank/DDBJ databases">
        <title>Draft Genome Sequence of the Radioresistant Bacterium Deinococcus aerius TR0125, Isolated from the Higher Atmosphere above Japan.</title>
        <authorList>
            <person name="Satoh K."/>
            <person name="Arai H."/>
            <person name="Sanzen T."/>
            <person name="Kawaguchi Y."/>
            <person name="Hayashi H."/>
            <person name="Yokobori S."/>
            <person name="Yamagishi A."/>
            <person name="Oono Y."/>
            <person name="Narumi I."/>
        </authorList>
    </citation>
    <scope>NUCLEOTIDE SEQUENCE [LARGE SCALE GENOMIC DNA]</scope>
    <source>
        <strain evidence="8">TR0125</strain>
    </source>
</reference>
<dbReference type="PROSITE" id="PS51898">
    <property type="entry name" value="TYR_RECOMBINASE"/>
    <property type="match status" value="1"/>
</dbReference>
<protein>
    <submittedName>
        <fullName evidence="7">Integrase family protein</fullName>
    </submittedName>
</protein>
<dbReference type="GO" id="GO:0006310">
    <property type="term" value="P:DNA recombination"/>
    <property type="evidence" value="ECO:0007669"/>
    <property type="project" value="UniProtKB-KW"/>
</dbReference>
<evidence type="ECO:0000256" key="4">
    <source>
        <dbReference type="SAM" id="MobiDB-lite"/>
    </source>
</evidence>
<dbReference type="Proteomes" id="UP000236569">
    <property type="component" value="Unassembled WGS sequence"/>
</dbReference>
<dbReference type="PROSITE" id="PS51900">
    <property type="entry name" value="CB"/>
    <property type="match status" value="1"/>
</dbReference>
<evidence type="ECO:0000259" key="6">
    <source>
        <dbReference type="PROSITE" id="PS51900"/>
    </source>
</evidence>
<evidence type="ECO:0000313" key="8">
    <source>
        <dbReference type="Proteomes" id="UP000236569"/>
    </source>
</evidence>
<keyword evidence="1 3" id="KW-0238">DNA-binding</keyword>
<keyword evidence="2" id="KW-0233">DNA recombination</keyword>
<evidence type="ECO:0000313" key="7">
    <source>
        <dbReference type="EMBL" id="GBF07530.1"/>
    </source>
</evidence>
<name>A0A2I9DA82_9DEIO</name>
<dbReference type="InterPro" id="IPR044068">
    <property type="entry name" value="CB"/>
</dbReference>
<proteinExistence type="predicted"/>
<dbReference type="InterPro" id="IPR002104">
    <property type="entry name" value="Integrase_catalytic"/>
</dbReference>
<dbReference type="Gene3D" id="1.10.443.10">
    <property type="entry name" value="Intergrase catalytic core"/>
    <property type="match status" value="1"/>
</dbReference>
<dbReference type="PANTHER" id="PTHR30349">
    <property type="entry name" value="PHAGE INTEGRASE-RELATED"/>
    <property type="match status" value="1"/>
</dbReference>
<comment type="caution">
    <text evidence="7">The sequence shown here is derived from an EMBL/GenBank/DDBJ whole genome shotgun (WGS) entry which is preliminary data.</text>
</comment>
<evidence type="ECO:0000259" key="5">
    <source>
        <dbReference type="PROSITE" id="PS51898"/>
    </source>
</evidence>
<feature type="domain" description="Core-binding (CB)" evidence="6">
    <location>
        <begin position="28"/>
        <end position="114"/>
    </location>
</feature>
<dbReference type="InterPro" id="IPR010998">
    <property type="entry name" value="Integrase_recombinase_N"/>
</dbReference>
<accession>A0A2I9DA82</accession>
<dbReference type="Gene3D" id="1.10.150.130">
    <property type="match status" value="1"/>
</dbReference>
<dbReference type="InterPro" id="IPR011010">
    <property type="entry name" value="DNA_brk_join_enz"/>
</dbReference>
<dbReference type="EMBL" id="BFAG01000015">
    <property type="protein sequence ID" value="GBF07530.1"/>
    <property type="molecule type" value="Genomic_DNA"/>
</dbReference>
<dbReference type="InterPro" id="IPR025269">
    <property type="entry name" value="SAM-like_dom"/>
</dbReference>
<dbReference type="GO" id="GO:0015074">
    <property type="term" value="P:DNA integration"/>
    <property type="evidence" value="ECO:0007669"/>
    <property type="project" value="InterPro"/>
</dbReference>
<sequence length="329" mass="37633">MQHRGKSHKQTPPPVPSRVITRRAPRSTEVQSVIAQHQAHCKFERLSERTTRFYLDACRSLEGYMQGAGCPPDLNEFQPDDLRGYMSYLRECGLSEGSVLAHLRGIRAMWGWAVKDDLLRETPFSRVRLPKNPKRIMPALQPGQFEQLLSAAKAHPRYPLRNLALLTTMFDTGVRVSELVGLELEHIDWDGGQLRVLGKGNKERRVPAGKGALRSLHRYVHRERMPSRETETRVFLNKFREPLAVTGVQQELEYLAGKAGMTRADCTPHTFRRGFAVQYLRNGGDVFQLQQILGHESLEMTRRYVRYLDEDLKNAHTRNSPVDLLGKAK</sequence>
<dbReference type="Pfam" id="PF13102">
    <property type="entry name" value="Phage_int_SAM_5"/>
    <property type="match status" value="1"/>
</dbReference>
<organism evidence="7 8">
    <name type="scientific">Deinococcus aerius</name>
    <dbReference type="NCBI Taxonomy" id="200253"/>
    <lineage>
        <taxon>Bacteria</taxon>
        <taxon>Thermotogati</taxon>
        <taxon>Deinococcota</taxon>
        <taxon>Deinococci</taxon>
        <taxon>Deinococcales</taxon>
        <taxon>Deinococcaceae</taxon>
        <taxon>Deinococcus</taxon>
    </lineage>
</organism>
<dbReference type="InterPro" id="IPR013762">
    <property type="entry name" value="Integrase-like_cat_sf"/>
</dbReference>
<evidence type="ECO:0000256" key="3">
    <source>
        <dbReference type="PROSITE-ProRule" id="PRU01248"/>
    </source>
</evidence>
<feature type="domain" description="Tyr recombinase" evidence="5">
    <location>
        <begin position="135"/>
        <end position="317"/>
    </location>
</feature>
<dbReference type="GO" id="GO:0003677">
    <property type="term" value="F:DNA binding"/>
    <property type="evidence" value="ECO:0007669"/>
    <property type="project" value="UniProtKB-UniRule"/>
</dbReference>
<dbReference type="Pfam" id="PF00589">
    <property type="entry name" value="Phage_integrase"/>
    <property type="match status" value="1"/>
</dbReference>
<evidence type="ECO:0000256" key="2">
    <source>
        <dbReference type="ARBA" id="ARBA00023172"/>
    </source>
</evidence>
<dbReference type="PANTHER" id="PTHR30349:SF89">
    <property type="entry name" value="INTEGRASE_RECOMBINASE"/>
    <property type="match status" value="1"/>
</dbReference>
<dbReference type="AlphaFoldDB" id="A0A2I9DA82"/>
<evidence type="ECO:0000256" key="1">
    <source>
        <dbReference type="ARBA" id="ARBA00023125"/>
    </source>
</evidence>
<dbReference type="SUPFAM" id="SSF56349">
    <property type="entry name" value="DNA breaking-rejoining enzymes"/>
    <property type="match status" value="1"/>
</dbReference>
<dbReference type="InterPro" id="IPR050090">
    <property type="entry name" value="Tyrosine_recombinase_XerCD"/>
</dbReference>
<dbReference type="RefSeq" id="WP_103130844.1">
    <property type="nucleotide sequence ID" value="NZ_BFAG01000015.1"/>
</dbReference>
<keyword evidence="8" id="KW-1185">Reference proteome</keyword>